<gene>
    <name evidence="1" type="ORF">EU93_0597</name>
</gene>
<reference evidence="2" key="1">
    <citation type="journal article" date="2014" name="Sci. Data">
        <title>Genomes of diverse isolates of the marine cyanobacterium Prochlorococcus.</title>
        <authorList>
            <person name="Biller S."/>
            <person name="Berube P."/>
            <person name="Thompson J."/>
            <person name="Kelly L."/>
            <person name="Roggensack S."/>
            <person name="Awad L."/>
            <person name="Roache-Johnson K."/>
            <person name="Ding H."/>
            <person name="Giovannoni S.J."/>
            <person name="Moore L.R."/>
            <person name="Chisholm S.W."/>
        </authorList>
    </citation>
    <scope>NUCLEOTIDE SEQUENCE [LARGE SCALE GENOMIC DNA]</scope>
</reference>
<dbReference type="EMBL" id="JNAJ01000008">
    <property type="protein sequence ID" value="KGF92333.1"/>
    <property type="molecule type" value="Genomic_DNA"/>
</dbReference>
<organism evidence="1 2">
    <name type="scientific">Prochlorococcus marinus str. MIT 9116</name>
    <dbReference type="NCBI Taxonomy" id="167544"/>
    <lineage>
        <taxon>Bacteria</taxon>
        <taxon>Bacillati</taxon>
        <taxon>Cyanobacteriota</taxon>
        <taxon>Cyanophyceae</taxon>
        <taxon>Synechococcales</taxon>
        <taxon>Prochlorococcaceae</taxon>
        <taxon>Prochlorococcus</taxon>
    </lineage>
</organism>
<comment type="caution">
    <text evidence="1">The sequence shown here is derived from an EMBL/GenBank/DDBJ whole genome shotgun (WGS) entry which is preliminary data.</text>
</comment>
<proteinExistence type="predicted"/>
<evidence type="ECO:0000313" key="1">
    <source>
        <dbReference type="EMBL" id="KGF92333.1"/>
    </source>
</evidence>
<protein>
    <submittedName>
        <fullName evidence="1">Uncharacterized protein</fullName>
    </submittedName>
</protein>
<dbReference type="Proteomes" id="UP000030491">
    <property type="component" value="Unassembled WGS sequence"/>
</dbReference>
<accession>A0A0A1ZVZ7</accession>
<sequence>MNLEAGQNIKEDYCVKNSLIEGLLNRIKVFSLAEPYEITCSQYEEISLIPKDSLFISTKRIRGKDQICLTDSQESGNCTHKIGYFVGNGNSTYKLCEMMQADCSLSDKPVLFTETIERLYLKPSTLIR</sequence>
<dbReference type="AlphaFoldDB" id="A0A0A1ZVZ7"/>
<name>A0A0A1ZVZ7_PROMR</name>
<evidence type="ECO:0000313" key="2">
    <source>
        <dbReference type="Proteomes" id="UP000030491"/>
    </source>
</evidence>